<dbReference type="RefSeq" id="WP_109763833.1">
    <property type="nucleotide sequence ID" value="NZ_QGGU01000007.1"/>
</dbReference>
<dbReference type="SFLD" id="SFLDG01135">
    <property type="entry name" value="C1.5.6:_HAD__Beta-PGM__Phospha"/>
    <property type="match status" value="1"/>
</dbReference>
<sequence length="220" mass="24350">MNQFNTIIFDWDGTLMDSAGRIVSAMKTSALNVGLPVPEDEAIRHIIGLSMDEVFNQLFPGADEASRTKLFEEYRFQYIEGDTTPTPLFEGVELLLQSLQEQSFNLAVATGKARKGLLRVMGETKLERYFVDSICADEAESKPSPQMLNIITERNGWQKQQCLMIGDTSHDLQMAANAGIASIGVSYGAHPIDKLSPLKPLHILDDINHLTDVLSLRVPA</sequence>
<dbReference type="GO" id="GO:0008967">
    <property type="term" value="F:phosphoglycolate phosphatase activity"/>
    <property type="evidence" value="ECO:0007669"/>
    <property type="project" value="TreeGrafter"/>
</dbReference>
<dbReference type="GO" id="GO:0005829">
    <property type="term" value="C:cytosol"/>
    <property type="evidence" value="ECO:0007669"/>
    <property type="project" value="TreeGrafter"/>
</dbReference>
<dbReference type="EMBL" id="QGGU01000007">
    <property type="protein sequence ID" value="PWK50055.1"/>
    <property type="molecule type" value="Genomic_DNA"/>
</dbReference>
<comment type="caution">
    <text evidence="1">The sequence shown here is derived from an EMBL/GenBank/DDBJ whole genome shotgun (WGS) entry which is preliminary data.</text>
</comment>
<evidence type="ECO:0000313" key="2">
    <source>
        <dbReference type="Proteomes" id="UP000245790"/>
    </source>
</evidence>
<gene>
    <name evidence="1" type="ORF">C8D97_107222</name>
</gene>
<organism evidence="1 2">
    <name type="scientific">Pleionea mediterranea</name>
    <dbReference type="NCBI Taxonomy" id="523701"/>
    <lineage>
        <taxon>Bacteria</taxon>
        <taxon>Pseudomonadati</taxon>
        <taxon>Pseudomonadota</taxon>
        <taxon>Gammaproteobacteria</taxon>
        <taxon>Oceanospirillales</taxon>
        <taxon>Pleioneaceae</taxon>
        <taxon>Pleionea</taxon>
    </lineage>
</organism>
<dbReference type="AlphaFoldDB" id="A0A316FPB5"/>
<proteinExistence type="predicted"/>
<protein>
    <submittedName>
        <fullName evidence="1">Phosphoglycolate phosphatase</fullName>
    </submittedName>
</protein>
<dbReference type="InterPro" id="IPR036412">
    <property type="entry name" value="HAD-like_sf"/>
</dbReference>
<dbReference type="PANTHER" id="PTHR43434">
    <property type="entry name" value="PHOSPHOGLYCOLATE PHOSPHATASE"/>
    <property type="match status" value="1"/>
</dbReference>
<dbReference type="GO" id="GO:0006281">
    <property type="term" value="P:DNA repair"/>
    <property type="evidence" value="ECO:0007669"/>
    <property type="project" value="TreeGrafter"/>
</dbReference>
<accession>A0A316FPB5</accession>
<dbReference type="NCBIfam" id="TIGR01549">
    <property type="entry name" value="HAD-SF-IA-v1"/>
    <property type="match status" value="1"/>
</dbReference>
<dbReference type="Pfam" id="PF13419">
    <property type="entry name" value="HAD_2"/>
    <property type="match status" value="1"/>
</dbReference>
<dbReference type="Gene3D" id="3.40.50.1000">
    <property type="entry name" value="HAD superfamily/HAD-like"/>
    <property type="match status" value="1"/>
</dbReference>
<dbReference type="SFLD" id="SFLDG01129">
    <property type="entry name" value="C1.5:_HAD__Beta-PGM__Phosphata"/>
    <property type="match status" value="1"/>
</dbReference>
<dbReference type="Gene3D" id="1.10.150.240">
    <property type="entry name" value="Putative phosphatase, domain 2"/>
    <property type="match status" value="1"/>
</dbReference>
<dbReference type="Proteomes" id="UP000245790">
    <property type="component" value="Unassembled WGS sequence"/>
</dbReference>
<dbReference type="InterPro" id="IPR006439">
    <property type="entry name" value="HAD-SF_hydro_IA"/>
</dbReference>
<dbReference type="SUPFAM" id="SSF56784">
    <property type="entry name" value="HAD-like"/>
    <property type="match status" value="1"/>
</dbReference>
<dbReference type="InterPro" id="IPR041492">
    <property type="entry name" value="HAD_2"/>
</dbReference>
<dbReference type="SFLD" id="SFLDS00003">
    <property type="entry name" value="Haloacid_Dehalogenase"/>
    <property type="match status" value="1"/>
</dbReference>
<dbReference type="InterPro" id="IPR023198">
    <property type="entry name" value="PGP-like_dom2"/>
</dbReference>
<reference evidence="1 2" key="1">
    <citation type="submission" date="2018-05" db="EMBL/GenBank/DDBJ databases">
        <title>Genomic Encyclopedia of Type Strains, Phase IV (KMG-IV): sequencing the most valuable type-strain genomes for metagenomic binning, comparative biology and taxonomic classification.</title>
        <authorList>
            <person name="Goeker M."/>
        </authorList>
    </citation>
    <scope>NUCLEOTIDE SEQUENCE [LARGE SCALE GENOMIC DNA]</scope>
    <source>
        <strain evidence="1 2">DSM 25350</strain>
    </source>
</reference>
<dbReference type="InterPro" id="IPR023214">
    <property type="entry name" value="HAD_sf"/>
</dbReference>
<keyword evidence="2" id="KW-1185">Reference proteome</keyword>
<dbReference type="InterPro" id="IPR050155">
    <property type="entry name" value="HAD-like_hydrolase_sf"/>
</dbReference>
<dbReference type="PANTHER" id="PTHR43434:SF24">
    <property type="entry name" value="HYDROLASE-RELATED"/>
    <property type="match status" value="1"/>
</dbReference>
<evidence type="ECO:0000313" key="1">
    <source>
        <dbReference type="EMBL" id="PWK50055.1"/>
    </source>
</evidence>
<dbReference type="OrthoDB" id="9782449at2"/>
<name>A0A316FPB5_9GAMM</name>